<dbReference type="Pfam" id="PF03129">
    <property type="entry name" value="HGTP_anticodon"/>
    <property type="match status" value="1"/>
</dbReference>
<evidence type="ECO:0000313" key="16">
    <source>
        <dbReference type="EMBL" id="OGZ78745.1"/>
    </source>
</evidence>
<dbReference type="SUPFAM" id="SSF55186">
    <property type="entry name" value="ThrRS/AlaRS common domain"/>
    <property type="match status" value="1"/>
</dbReference>
<evidence type="ECO:0000256" key="4">
    <source>
        <dbReference type="ARBA" id="ARBA00022598"/>
    </source>
</evidence>
<dbReference type="PANTHER" id="PTHR11451:SF44">
    <property type="entry name" value="THREONINE--TRNA LIGASE, CHLOROPLASTIC_MITOCHONDRIAL 2"/>
    <property type="match status" value="1"/>
</dbReference>
<feature type="binding site" evidence="13">
    <location>
        <position position="331"/>
    </location>
    <ligand>
        <name>Zn(2+)</name>
        <dbReference type="ChEBI" id="CHEBI:29105"/>
        <note>catalytic</note>
    </ligand>
</feature>
<keyword evidence="3 13" id="KW-0820">tRNA-binding</keyword>
<keyword evidence="4 13" id="KW-0436">Ligase</keyword>
<dbReference type="PROSITE" id="PS50862">
    <property type="entry name" value="AA_TRNA_LIGASE_II"/>
    <property type="match status" value="1"/>
</dbReference>
<evidence type="ECO:0000256" key="2">
    <source>
        <dbReference type="ARBA" id="ARBA00022490"/>
    </source>
</evidence>
<evidence type="ECO:0000256" key="1">
    <source>
        <dbReference type="ARBA" id="ARBA00008226"/>
    </source>
</evidence>
<dbReference type="Gene3D" id="3.30.980.10">
    <property type="entry name" value="Threonyl-trna Synthetase, Chain A, domain 2"/>
    <property type="match status" value="1"/>
</dbReference>
<dbReference type="Gene3D" id="3.30.54.20">
    <property type="match status" value="1"/>
</dbReference>
<evidence type="ECO:0000256" key="8">
    <source>
        <dbReference type="ARBA" id="ARBA00022840"/>
    </source>
</evidence>
<dbReference type="InterPro" id="IPR045864">
    <property type="entry name" value="aa-tRNA-synth_II/BPL/LPL"/>
</dbReference>
<dbReference type="SMART" id="SM00863">
    <property type="entry name" value="tRNA_SAD"/>
    <property type="match status" value="1"/>
</dbReference>
<dbReference type="CDD" id="cd00771">
    <property type="entry name" value="ThrRS_core"/>
    <property type="match status" value="1"/>
</dbReference>
<accession>A0A1G2IVC4</accession>
<keyword evidence="9 13" id="KW-0694">RNA-binding</keyword>
<organism evidence="16 17">
    <name type="scientific">Candidatus Staskawiczbacteria bacterium RIFOXYB1_FULL_37_44</name>
    <dbReference type="NCBI Taxonomy" id="1802223"/>
    <lineage>
        <taxon>Bacteria</taxon>
        <taxon>Candidatus Staskawicziibacteriota</taxon>
    </lineage>
</organism>
<proteinExistence type="inferred from homology"/>
<evidence type="ECO:0000256" key="3">
    <source>
        <dbReference type="ARBA" id="ARBA00022555"/>
    </source>
</evidence>
<dbReference type="InterPro" id="IPR018163">
    <property type="entry name" value="Thr/Ala-tRNA-synth_IIc_edit"/>
</dbReference>
<keyword evidence="14" id="KW-0175">Coiled coil</keyword>
<dbReference type="STRING" id="1802223.A2358_03010"/>
<keyword evidence="2 13" id="KW-0963">Cytoplasm</keyword>
<dbReference type="FunFam" id="3.30.930.10:FF:000002">
    <property type="entry name" value="Threonine--tRNA ligase"/>
    <property type="match status" value="1"/>
</dbReference>
<dbReference type="GO" id="GO:0005737">
    <property type="term" value="C:cytoplasm"/>
    <property type="evidence" value="ECO:0007669"/>
    <property type="project" value="UniProtKB-SubCell"/>
</dbReference>
<keyword evidence="5 13" id="KW-0479">Metal-binding</keyword>
<name>A0A1G2IVC4_9BACT</name>
<dbReference type="PRINTS" id="PR01047">
    <property type="entry name" value="TRNASYNTHTHR"/>
</dbReference>
<protein>
    <recommendedName>
        <fullName evidence="13">Threonine--tRNA ligase</fullName>
        <ecNumber evidence="13">6.1.1.3</ecNumber>
    </recommendedName>
    <alternativeName>
        <fullName evidence="13">Threonyl-tRNA synthetase</fullName>
        <shortName evidence="13">ThrRS</shortName>
    </alternativeName>
</protein>
<comment type="cofactor">
    <cofactor evidence="13">
        <name>Zn(2+)</name>
        <dbReference type="ChEBI" id="CHEBI:29105"/>
    </cofactor>
    <text evidence="13">Binds 1 zinc ion per subunit.</text>
</comment>
<feature type="coiled-coil region" evidence="14">
    <location>
        <begin position="506"/>
        <end position="539"/>
    </location>
</feature>
<feature type="domain" description="Aminoacyl-transfer RNA synthetases class-II family profile" evidence="15">
    <location>
        <begin position="214"/>
        <end position="485"/>
    </location>
</feature>
<evidence type="ECO:0000256" key="11">
    <source>
        <dbReference type="ARBA" id="ARBA00023146"/>
    </source>
</evidence>
<comment type="caution">
    <text evidence="16">The sequence shown here is derived from an EMBL/GenBank/DDBJ whole genome shotgun (WGS) entry which is preliminary data.</text>
</comment>
<reference evidence="16 17" key="1">
    <citation type="journal article" date="2016" name="Nat. Commun.">
        <title>Thousands of microbial genomes shed light on interconnected biogeochemical processes in an aquifer system.</title>
        <authorList>
            <person name="Anantharaman K."/>
            <person name="Brown C.T."/>
            <person name="Hug L.A."/>
            <person name="Sharon I."/>
            <person name="Castelle C.J."/>
            <person name="Probst A.J."/>
            <person name="Thomas B.C."/>
            <person name="Singh A."/>
            <person name="Wilkins M.J."/>
            <person name="Karaoz U."/>
            <person name="Brodie E.L."/>
            <person name="Williams K.H."/>
            <person name="Hubbard S.S."/>
            <person name="Banfield J.F."/>
        </authorList>
    </citation>
    <scope>NUCLEOTIDE SEQUENCE [LARGE SCALE GENOMIC DNA]</scope>
</reference>
<dbReference type="Gene3D" id="3.40.50.800">
    <property type="entry name" value="Anticodon-binding domain"/>
    <property type="match status" value="1"/>
</dbReference>
<evidence type="ECO:0000256" key="9">
    <source>
        <dbReference type="ARBA" id="ARBA00022884"/>
    </source>
</evidence>
<evidence type="ECO:0000259" key="15">
    <source>
        <dbReference type="PROSITE" id="PS50862"/>
    </source>
</evidence>
<dbReference type="Proteomes" id="UP000178650">
    <property type="component" value="Unassembled WGS sequence"/>
</dbReference>
<keyword evidence="8 13" id="KW-0067">ATP-binding</keyword>
<comment type="caution">
    <text evidence="13">Lacks conserved residue(s) required for the propagation of feature annotation.</text>
</comment>
<dbReference type="InterPro" id="IPR047246">
    <property type="entry name" value="ThrRS_anticodon"/>
</dbReference>
<dbReference type="InterPro" id="IPR006195">
    <property type="entry name" value="aa-tRNA-synth_II"/>
</dbReference>
<dbReference type="CDD" id="cd00860">
    <property type="entry name" value="ThrRS_anticodon"/>
    <property type="match status" value="1"/>
</dbReference>
<dbReference type="Pfam" id="PF07973">
    <property type="entry name" value="tRNA_SAD"/>
    <property type="match status" value="1"/>
</dbReference>
<dbReference type="InterPro" id="IPR012947">
    <property type="entry name" value="tRNA_SAD"/>
</dbReference>
<keyword evidence="10 13" id="KW-0648">Protein biosynthesis</keyword>
<evidence type="ECO:0000256" key="5">
    <source>
        <dbReference type="ARBA" id="ARBA00022723"/>
    </source>
</evidence>
<sequence>MENIEKIRHSLAHIMAQAVLEIWPKTKLGMGPAIENGFYYDFQMSKPLEEKDLEKIEARMKELILQKQKFKKQEISKIRAKKLFAIQPYKLELIKDLPGQTVSIFQNGEFVDLCKGPHIKNTLQLRSGQAKENVGFKLTKIAGAYWKGNEKNKMLTRIYGLAFETEKELQDYVKMQEEAEKRDHRKLGKDLKLFTFSEMVGPGLPLWLANGTIIIQELEKLAREMEDKGGYLQVKTPHVAKEIMYKTSGHLPYYADTMFPPMILEEEGKKVKYYLKAMNCPHHHQIFLTEQKSYKDLPLRLAEYGMCYRYEKSGELFGLMRVRSMQMNDAHIYCTEEQFAEEFLAVVKLYLEYFKIFGIEKYVMRLSTHSKEGLGKKYIDNEGLWKKTEAMVRNILIKEKIPFKEVANEAAFYGPKIDVEVWSAIGREFTLATNQVDFAVPERFGLTYIDKSGQQKTPICIHRAPLGTHERTIGFLIEHYAGAFPVWLSPIQVAVIPISEKHFEYAKKVAEELKNINIRVEIKNENETLGKKIREAEMQKIPYLLILGDKEAQGQHISVRERGKGDVGQMQMEKFVEKISEEIKSKK</sequence>
<dbReference type="InterPro" id="IPR004154">
    <property type="entry name" value="Anticodon-bd"/>
</dbReference>
<comment type="subunit">
    <text evidence="13">Homodimer.</text>
</comment>
<feature type="binding site" evidence="13">
    <location>
        <position position="462"/>
    </location>
    <ligand>
        <name>Zn(2+)</name>
        <dbReference type="ChEBI" id="CHEBI:29105"/>
        <note>catalytic</note>
    </ligand>
</feature>
<dbReference type="GO" id="GO:0004829">
    <property type="term" value="F:threonine-tRNA ligase activity"/>
    <property type="evidence" value="ECO:0007669"/>
    <property type="project" value="UniProtKB-UniRule"/>
</dbReference>
<dbReference type="InterPro" id="IPR002320">
    <property type="entry name" value="Thr-tRNA-ligase_IIa"/>
</dbReference>
<dbReference type="InterPro" id="IPR036621">
    <property type="entry name" value="Anticodon-bd_dom_sf"/>
</dbReference>
<dbReference type="InterPro" id="IPR002314">
    <property type="entry name" value="aa-tRNA-synt_IIb"/>
</dbReference>
<dbReference type="EC" id="6.1.1.3" evidence="13"/>
<dbReference type="GO" id="GO:0005524">
    <property type="term" value="F:ATP binding"/>
    <property type="evidence" value="ECO:0007669"/>
    <property type="project" value="UniProtKB-UniRule"/>
</dbReference>
<dbReference type="GO" id="GO:0006435">
    <property type="term" value="P:threonyl-tRNA aminoacylation"/>
    <property type="evidence" value="ECO:0007669"/>
    <property type="project" value="UniProtKB-UniRule"/>
</dbReference>
<evidence type="ECO:0000256" key="6">
    <source>
        <dbReference type="ARBA" id="ARBA00022741"/>
    </source>
</evidence>
<dbReference type="AlphaFoldDB" id="A0A1G2IVC4"/>
<feature type="binding site" evidence="13">
    <location>
        <position position="280"/>
    </location>
    <ligand>
        <name>Zn(2+)</name>
        <dbReference type="ChEBI" id="CHEBI:29105"/>
        <note>catalytic</note>
    </ligand>
</feature>
<dbReference type="FunFam" id="3.40.50.800:FF:000001">
    <property type="entry name" value="Threonine--tRNA ligase"/>
    <property type="match status" value="1"/>
</dbReference>
<dbReference type="GO" id="GO:0000049">
    <property type="term" value="F:tRNA binding"/>
    <property type="evidence" value="ECO:0007669"/>
    <property type="project" value="UniProtKB-KW"/>
</dbReference>
<keyword evidence="7 13" id="KW-0862">Zinc</keyword>
<dbReference type="HAMAP" id="MF_00184">
    <property type="entry name" value="Thr_tRNA_synth"/>
    <property type="match status" value="1"/>
</dbReference>
<evidence type="ECO:0000256" key="13">
    <source>
        <dbReference type="HAMAP-Rule" id="MF_00184"/>
    </source>
</evidence>
<dbReference type="EMBL" id="MHPJ01000015">
    <property type="protein sequence ID" value="OGZ78745.1"/>
    <property type="molecule type" value="Genomic_DNA"/>
</dbReference>
<keyword evidence="6 13" id="KW-0547">Nucleotide-binding</keyword>
<dbReference type="SUPFAM" id="SSF52954">
    <property type="entry name" value="Class II aaRS ABD-related"/>
    <property type="match status" value="1"/>
</dbReference>
<evidence type="ECO:0000256" key="12">
    <source>
        <dbReference type="ARBA" id="ARBA00049515"/>
    </source>
</evidence>
<comment type="catalytic activity">
    <reaction evidence="12 13">
        <text>tRNA(Thr) + L-threonine + ATP = L-threonyl-tRNA(Thr) + AMP + diphosphate + H(+)</text>
        <dbReference type="Rhea" id="RHEA:24624"/>
        <dbReference type="Rhea" id="RHEA-COMP:9670"/>
        <dbReference type="Rhea" id="RHEA-COMP:9704"/>
        <dbReference type="ChEBI" id="CHEBI:15378"/>
        <dbReference type="ChEBI" id="CHEBI:30616"/>
        <dbReference type="ChEBI" id="CHEBI:33019"/>
        <dbReference type="ChEBI" id="CHEBI:57926"/>
        <dbReference type="ChEBI" id="CHEBI:78442"/>
        <dbReference type="ChEBI" id="CHEBI:78534"/>
        <dbReference type="ChEBI" id="CHEBI:456215"/>
        <dbReference type="EC" id="6.1.1.3"/>
    </reaction>
</comment>
<keyword evidence="11 13" id="KW-0030">Aminoacyl-tRNA synthetase</keyword>
<comment type="similarity">
    <text evidence="1 13">Belongs to the class-II aminoacyl-tRNA synthetase family.</text>
</comment>
<evidence type="ECO:0000256" key="7">
    <source>
        <dbReference type="ARBA" id="ARBA00022833"/>
    </source>
</evidence>
<dbReference type="Pfam" id="PF00587">
    <property type="entry name" value="tRNA-synt_2b"/>
    <property type="match status" value="1"/>
</dbReference>
<evidence type="ECO:0000256" key="14">
    <source>
        <dbReference type="SAM" id="Coils"/>
    </source>
</evidence>
<dbReference type="FunFam" id="3.30.980.10:FF:000005">
    <property type="entry name" value="Threonyl-tRNA synthetase, mitochondrial"/>
    <property type="match status" value="1"/>
</dbReference>
<dbReference type="PANTHER" id="PTHR11451">
    <property type="entry name" value="THREONINE-TRNA LIGASE"/>
    <property type="match status" value="1"/>
</dbReference>
<gene>
    <name evidence="13" type="primary">thrS</name>
    <name evidence="16" type="ORF">A2358_03010</name>
</gene>
<evidence type="ECO:0000313" key="17">
    <source>
        <dbReference type="Proteomes" id="UP000178650"/>
    </source>
</evidence>
<dbReference type="NCBIfam" id="TIGR00418">
    <property type="entry name" value="thrS"/>
    <property type="match status" value="1"/>
</dbReference>
<dbReference type="InterPro" id="IPR033728">
    <property type="entry name" value="ThrRS_core"/>
</dbReference>
<evidence type="ECO:0000256" key="10">
    <source>
        <dbReference type="ARBA" id="ARBA00022917"/>
    </source>
</evidence>
<dbReference type="Gene3D" id="3.30.930.10">
    <property type="entry name" value="Bira Bifunctional Protein, Domain 2"/>
    <property type="match status" value="1"/>
</dbReference>
<dbReference type="GO" id="GO:0046872">
    <property type="term" value="F:metal ion binding"/>
    <property type="evidence" value="ECO:0007669"/>
    <property type="project" value="UniProtKB-KW"/>
</dbReference>
<dbReference type="SUPFAM" id="SSF55681">
    <property type="entry name" value="Class II aaRS and biotin synthetases"/>
    <property type="match status" value="1"/>
</dbReference>
<comment type="subcellular location">
    <subcellularLocation>
        <location evidence="13">Cytoplasm</location>
    </subcellularLocation>
</comment>